<name>A0ABM8AGK8_9DEIO</name>
<organism evidence="1 2">
    <name type="scientific">Deinococcus aetherius</name>
    <dbReference type="NCBI Taxonomy" id="200252"/>
    <lineage>
        <taxon>Bacteria</taxon>
        <taxon>Thermotogati</taxon>
        <taxon>Deinococcota</taxon>
        <taxon>Deinococci</taxon>
        <taxon>Deinococcales</taxon>
        <taxon>Deinococcaceae</taxon>
        <taxon>Deinococcus</taxon>
    </lineage>
</organism>
<protein>
    <submittedName>
        <fullName evidence="1">Uncharacterized protein</fullName>
    </submittedName>
</protein>
<sequence length="140" mass="15939">MRGVRHDLKFSTDSELDRPVRQGADFYLAFQLYDELPTPDSQGRFTDLTGLTFRSQFRAGGVAGDVELEVVDADFIREIDEFGEPWVVLHRRGHDPERSTDTRRMTAAAGAYDIEVVDGTEVREVLYGDYDLAYEATRLE</sequence>
<accession>A0ABM8AGK8</accession>
<gene>
    <name evidence="1" type="ORF">DAETH_29030</name>
</gene>
<dbReference type="Proteomes" id="UP001064971">
    <property type="component" value="Chromosome"/>
</dbReference>
<evidence type="ECO:0000313" key="2">
    <source>
        <dbReference type="Proteomes" id="UP001064971"/>
    </source>
</evidence>
<proteinExistence type="predicted"/>
<dbReference type="RefSeq" id="WP_264775610.1">
    <property type="nucleotide sequence ID" value="NZ_AP026560.1"/>
</dbReference>
<evidence type="ECO:0000313" key="1">
    <source>
        <dbReference type="EMBL" id="BDP42934.1"/>
    </source>
</evidence>
<dbReference type="EMBL" id="AP026560">
    <property type="protein sequence ID" value="BDP42934.1"/>
    <property type="molecule type" value="Genomic_DNA"/>
</dbReference>
<keyword evidence="2" id="KW-1185">Reference proteome</keyword>
<reference evidence="1" key="1">
    <citation type="submission" date="2022-07" db="EMBL/GenBank/DDBJ databases">
        <title>Complete Genome Sequence of the Radioresistant Bacterium Deinococcus aetherius ST0316, Isolated from the Air Dust collected in Lower Stratosphere above Japan.</title>
        <authorList>
            <person name="Satoh K."/>
            <person name="Hagiwara K."/>
            <person name="Katsumata K."/>
            <person name="Kubo A."/>
            <person name="Yokobori S."/>
            <person name="Yamagishi A."/>
            <person name="Oono Y."/>
            <person name="Narumi I."/>
        </authorList>
    </citation>
    <scope>NUCLEOTIDE SEQUENCE</scope>
    <source>
        <strain evidence="1">ST0316</strain>
    </source>
</reference>